<evidence type="ECO:0000259" key="1">
    <source>
        <dbReference type="Pfam" id="PF01467"/>
    </source>
</evidence>
<reference evidence="3" key="1">
    <citation type="submission" date="2016-10" db="EMBL/GenBank/DDBJ databases">
        <authorList>
            <person name="Varghese N."/>
            <person name="Submissions S."/>
        </authorList>
    </citation>
    <scope>NUCLEOTIDE SEQUENCE [LARGE SCALE GENOMIC DNA]</scope>
    <source>
        <strain evidence="3">XBD2006</strain>
    </source>
</reference>
<keyword evidence="2" id="KW-0808">Transferase</keyword>
<dbReference type="GO" id="GO:0016740">
    <property type="term" value="F:transferase activity"/>
    <property type="evidence" value="ECO:0007669"/>
    <property type="project" value="UniProtKB-KW"/>
</dbReference>
<dbReference type="Proteomes" id="UP000183047">
    <property type="component" value="Unassembled WGS sequence"/>
</dbReference>
<dbReference type="Gene3D" id="3.40.50.620">
    <property type="entry name" value="HUPs"/>
    <property type="match status" value="1"/>
</dbReference>
<gene>
    <name evidence="2" type="ORF">SAMN02910451_01257</name>
</gene>
<evidence type="ECO:0000313" key="3">
    <source>
        <dbReference type="Proteomes" id="UP000183047"/>
    </source>
</evidence>
<dbReference type="EMBL" id="FMUR01000007">
    <property type="protein sequence ID" value="SCY06588.1"/>
    <property type="molecule type" value="Genomic_DNA"/>
</dbReference>
<protein>
    <submittedName>
        <fullName evidence="2">Cytidyltransferase-like domain-containing protein</fullName>
    </submittedName>
</protein>
<dbReference type="NCBIfam" id="TIGR00125">
    <property type="entry name" value="cyt_tran_rel"/>
    <property type="match status" value="1"/>
</dbReference>
<name>A0A1G5CWH3_9FIRM</name>
<keyword evidence="3" id="KW-1185">Reference proteome</keyword>
<dbReference type="OrthoDB" id="9802794at2"/>
<feature type="domain" description="Cytidyltransferase-like" evidence="1">
    <location>
        <begin position="7"/>
        <end position="147"/>
    </location>
</feature>
<dbReference type="SUPFAM" id="SSF52374">
    <property type="entry name" value="Nucleotidylyl transferase"/>
    <property type="match status" value="1"/>
</dbReference>
<dbReference type="Pfam" id="PF01467">
    <property type="entry name" value="CTP_transf_like"/>
    <property type="match status" value="1"/>
</dbReference>
<proteinExistence type="predicted"/>
<sequence length="172" mass="19808">MIKIGIVFGCFIPMHKGHESLIKRALDENDKIILAVCGYQADRGRDFIDFETRIRLVQKMYENDKDRIIVIKIDDKKLGLDGTFTHENWVLWGDELFANAGISPDSAHFTWYTGEPSYVDKLGAIYPDHTFTLVDRQVIKTSGTEIRNNPNEHENEINSVFLEYLRSTGKLK</sequence>
<dbReference type="InterPro" id="IPR004821">
    <property type="entry name" value="Cyt_trans-like"/>
</dbReference>
<organism evidence="2 3">
    <name type="scientific">Butyrivibrio hungatei</name>
    <dbReference type="NCBI Taxonomy" id="185008"/>
    <lineage>
        <taxon>Bacteria</taxon>
        <taxon>Bacillati</taxon>
        <taxon>Bacillota</taxon>
        <taxon>Clostridia</taxon>
        <taxon>Lachnospirales</taxon>
        <taxon>Lachnospiraceae</taxon>
        <taxon>Butyrivibrio</taxon>
    </lineage>
</organism>
<evidence type="ECO:0000313" key="2">
    <source>
        <dbReference type="EMBL" id="SCY06588.1"/>
    </source>
</evidence>
<dbReference type="RefSeq" id="WP_074461928.1">
    <property type="nucleotide sequence ID" value="NZ_FMUR01000007.1"/>
</dbReference>
<dbReference type="InterPro" id="IPR014729">
    <property type="entry name" value="Rossmann-like_a/b/a_fold"/>
</dbReference>
<dbReference type="AlphaFoldDB" id="A0A1G5CWH3"/>
<accession>A0A1G5CWH3</accession>